<dbReference type="Proteomes" id="UP000005237">
    <property type="component" value="Unassembled WGS sequence"/>
</dbReference>
<reference evidence="3" key="1">
    <citation type="submission" date="2010-08" db="EMBL/GenBank/DDBJ databases">
        <authorList>
            <consortium name="Caenorhabditis japonica Sequencing Consortium"/>
            <person name="Wilson R.K."/>
        </authorList>
    </citation>
    <scope>NUCLEOTIDE SEQUENCE [LARGE SCALE GENOMIC DNA]</scope>
    <source>
        <strain evidence="3">DF5081</strain>
    </source>
</reference>
<evidence type="ECO:0000256" key="1">
    <source>
        <dbReference type="SAM" id="MobiDB-lite"/>
    </source>
</evidence>
<accession>A0A8R1IQR0</accession>
<proteinExistence type="predicted"/>
<dbReference type="EnsemblMetazoa" id="CJA41295b.1">
    <property type="protein sequence ID" value="CJA41295b.1"/>
    <property type="gene ID" value="WBGene00217143"/>
</dbReference>
<feature type="region of interest" description="Disordered" evidence="1">
    <location>
        <begin position="1"/>
        <end position="30"/>
    </location>
</feature>
<name>A0A8R1IQR0_CAEJA</name>
<evidence type="ECO:0000313" key="2">
    <source>
        <dbReference type="EnsemblMetazoa" id="CJA41295b.1"/>
    </source>
</evidence>
<feature type="compositionally biased region" description="Basic and acidic residues" evidence="1">
    <location>
        <begin position="10"/>
        <end position="26"/>
    </location>
</feature>
<evidence type="ECO:0000313" key="3">
    <source>
        <dbReference type="Proteomes" id="UP000005237"/>
    </source>
</evidence>
<organism evidence="2 3">
    <name type="scientific">Caenorhabditis japonica</name>
    <dbReference type="NCBI Taxonomy" id="281687"/>
    <lineage>
        <taxon>Eukaryota</taxon>
        <taxon>Metazoa</taxon>
        <taxon>Ecdysozoa</taxon>
        <taxon>Nematoda</taxon>
        <taxon>Chromadorea</taxon>
        <taxon>Rhabditida</taxon>
        <taxon>Rhabditina</taxon>
        <taxon>Rhabditomorpha</taxon>
        <taxon>Rhabditoidea</taxon>
        <taxon>Rhabditidae</taxon>
        <taxon>Peloderinae</taxon>
        <taxon>Caenorhabditis</taxon>
    </lineage>
</organism>
<protein>
    <submittedName>
        <fullName evidence="2">Uncharacterized protein</fullName>
    </submittedName>
</protein>
<dbReference type="AlphaFoldDB" id="A0A8R1IQR0"/>
<keyword evidence="3" id="KW-1185">Reference proteome</keyword>
<reference evidence="2" key="2">
    <citation type="submission" date="2022-06" db="UniProtKB">
        <authorList>
            <consortium name="EnsemblMetazoa"/>
        </authorList>
    </citation>
    <scope>IDENTIFICATION</scope>
    <source>
        <strain evidence="2">DF5081</strain>
    </source>
</reference>
<sequence>MGCHLSRTSSSDDIHKSVDKSPELATKKTTLINRVPTQELRSAHNGNILQIAGKPIITLTRYGTVTHAANQWLIAILFLDFMH</sequence>